<reference evidence="2" key="1">
    <citation type="journal article" date="2021" name="Genome Biol. Evol.">
        <title>A High-Quality Reference Genome for a Parasitic Bivalve with Doubly Uniparental Inheritance (Bivalvia: Unionida).</title>
        <authorList>
            <person name="Smith C.H."/>
        </authorList>
    </citation>
    <scope>NUCLEOTIDE SEQUENCE</scope>
    <source>
        <strain evidence="2">CHS0354</strain>
    </source>
</reference>
<proteinExistence type="predicted"/>
<reference evidence="2" key="2">
    <citation type="journal article" date="2021" name="Genome Biol. Evol.">
        <title>Developing a high-quality reference genome for a parasitic bivalve with doubly uniparental inheritance (Bivalvia: Unionida).</title>
        <authorList>
            <person name="Smith C.H."/>
        </authorList>
    </citation>
    <scope>NUCLEOTIDE SEQUENCE</scope>
    <source>
        <strain evidence="2">CHS0354</strain>
        <tissue evidence="2">Mantle</tissue>
    </source>
</reference>
<keyword evidence="1" id="KW-0812">Transmembrane</keyword>
<keyword evidence="3" id="KW-1185">Reference proteome</keyword>
<comment type="caution">
    <text evidence="2">The sequence shown here is derived from an EMBL/GenBank/DDBJ whole genome shotgun (WGS) entry which is preliminary data.</text>
</comment>
<dbReference type="EMBL" id="JAEAOA010000479">
    <property type="protein sequence ID" value="KAK3607185.1"/>
    <property type="molecule type" value="Genomic_DNA"/>
</dbReference>
<evidence type="ECO:0000256" key="1">
    <source>
        <dbReference type="SAM" id="Phobius"/>
    </source>
</evidence>
<organism evidence="2 3">
    <name type="scientific">Potamilus streckersoni</name>
    <dbReference type="NCBI Taxonomy" id="2493646"/>
    <lineage>
        <taxon>Eukaryota</taxon>
        <taxon>Metazoa</taxon>
        <taxon>Spiralia</taxon>
        <taxon>Lophotrochozoa</taxon>
        <taxon>Mollusca</taxon>
        <taxon>Bivalvia</taxon>
        <taxon>Autobranchia</taxon>
        <taxon>Heteroconchia</taxon>
        <taxon>Palaeoheterodonta</taxon>
        <taxon>Unionida</taxon>
        <taxon>Unionoidea</taxon>
        <taxon>Unionidae</taxon>
        <taxon>Ambleminae</taxon>
        <taxon>Lampsilini</taxon>
        <taxon>Potamilus</taxon>
    </lineage>
</organism>
<accession>A0AAE0WBC3</accession>
<sequence>MFIQDITNNYGAELENCINCINEPSVVNDKRNAVTINPYDYYHNRFSGGENGQYSENQTTNATYVNTEELKNSLQIATFESNHAKNNLTDSGIQDGRKTICIPLQVGGSMSFGSSVDDCVIQGYTECYDEIVKSASTKEGTLEENVKNVNLDYSSRQKIDKDAIVDLDANRHNHWNRIINDYLWCLIVLFFVFFCCVTASLLMRQSDMAFKKGRDHEARQWALCSSLCYGIGALSFCLNALKHAIVLDISAKEICIAYDMKSLKKKAKKQMCKNEKLPDIPIIQNDESNLMVVVRDEIMCRSC</sequence>
<keyword evidence="1" id="KW-1133">Transmembrane helix</keyword>
<feature type="transmembrane region" description="Helical" evidence="1">
    <location>
        <begin position="181"/>
        <end position="202"/>
    </location>
</feature>
<feature type="transmembrane region" description="Helical" evidence="1">
    <location>
        <begin position="222"/>
        <end position="241"/>
    </location>
</feature>
<dbReference type="Proteomes" id="UP001195483">
    <property type="component" value="Unassembled WGS sequence"/>
</dbReference>
<protein>
    <submittedName>
        <fullName evidence="2">Uncharacterized protein</fullName>
    </submittedName>
</protein>
<gene>
    <name evidence="2" type="ORF">CHS0354_007100</name>
</gene>
<keyword evidence="1" id="KW-0472">Membrane</keyword>
<evidence type="ECO:0000313" key="3">
    <source>
        <dbReference type="Proteomes" id="UP001195483"/>
    </source>
</evidence>
<dbReference type="AlphaFoldDB" id="A0AAE0WBC3"/>
<reference evidence="2" key="3">
    <citation type="submission" date="2023-05" db="EMBL/GenBank/DDBJ databases">
        <authorList>
            <person name="Smith C.H."/>
        </authorList>
    </citation>
    <scope>NUCLEOTIDE SEQUENCE</scope>
    <source>
        <strain evidence="2">CHS0354</strain>
        <tissue evidence="2">Mantle</tissue>
    </source>
</reference>
<evidence type="ECO:0000313" key="2">
    <source>
        <dbReference type="EMBL" id="KAK3607185.1"/>
    </source>
</evidence>
<name>A0AAE0WBC3_9BIVA</name>